<protein>
    <recommendedName>
        <fullName evidence="4">NIPSNAP domain-containing protein</fullName>
    </recommendedName>
</protein>
<gene>
    <name evidence="2" type="ORF">FOB44_17355</name>
</gene>
<sequence>MKLYIFVFIFFIFNIANGQSDTMGQFAIWKPKDGQLKKFEDGYKQHLGWHKNNKDPWSWYGWFIISGQRYGQFVDATFNLQWADFDKAVKPSEDMADNRINVFPYADVQTIFKVTHLSEFSTGKSFSDKLKLSRLLTLQVDDIDKTYDLLKKLQAFYESKKIKSAHTFKIADGGNLNELIIILGFANWEDYAISEDILHEIRNIDSKLNNRIIKSIQSETMVLREDLSYFP</sequence>
<evidence type="ECO:0000313" key="3">
    <source>
        <dbReference type="Proteomes" id="UP000501570"/>
    </source>
</evidence>
<dbReference type="EMBL" id="CP050995">
    <property type="protein sequence ID" value="QIY92316.1"/>
    <property type="molecule type" value="Genomic_DNA"/>
</dbReference>
<evidence type="ECO:0008006" key="4">
    <source>
        <dbReference type="Google" id="ProtNLM"/>
    </source>
</evidence>
<dbReference type="Proteomes" id="UP000501570">
    <property type="component" value="Chromosome"/>
</dbReference>
<feature type="chain" id="PRO_5045462328" description="NIPSNAP domain-containing protein" evidence="1">
    <location>
        <begin position="19"/>
        <end position="231"/>
    </location>
</feature>
<feature type="signal peptide" evidence="1">
    <location>
        <begin position="1"/>
        <end position="18"/>
    </location>
</feature>
<name>A0ABX6KUP5_CHRGL</name>
<accession>A0ABX6KUP5</accession>
<evidence type="ECO:0000313" key="2">
    <source>
        <dbReference type="EMBL" id="QIY92316.1"/>
    </source>
</evidence>
<organism evidence="2 3">
    <name type="scientific">Chryseobacterium gallinarum</name>
    <dbReference type="NCBI Taxonomy" id="1324352"/>
    <lineage>
        <taxon>Bacteria</taxon>
        <taxon>Pseudomonadati</taxon>
        <taxon>Bacteroidota</taxon>
        <taxon>Flavobacteriia</taxon>
        <taxon>Flavobacteriales</taxon>
        <taxon>Weeksellaceae</taxon>
        <taxon>Chryseobacterium group</taxon>
        <taxon>Chryseobacterium</taxon>
    </lineage>
</organism>
<dbReference type="RefSeq" id="WP_168239299.1">
    <property type="nucleotide sequence ID" value="NZ_CP050995.1"/>
</dbReference>
<keyword evidence="3" id="KW-1185">Reference proteome</keyword>
<reference evidence="2 3" key="1">
    <citation type="submission" date="2019-09" db="EMBL/GenBank/DDBJ databases">
        <title>FDA dAtabase for Regulatory Grade micrObial Sequences (FDA-ARGOS): Supporting development and validation of Infectious Disease Dx tests.</title>
        <authorList>
            <person name="Sciortino C."/>
            <person name="Tallon L."/>
            <person name="Sadzewicz L."/>
            <person name="Vavikolanu K."/>
            <person name="Mehta A."/>
            <person name="Aluvathingal J."/>
            <person name="Nadendla S."/>
            <person name="Nandy P."/>
            <person name="Geyer C."/>
            <person name="Yan Y."/>
            <person name="Sichtig H."/>
        </authorList>
    </citation>
    <scope>NUCLEOTIDE SEQUENCE [LARGE SCALE GENOMIC DNA]</scope>
    <source>
        <strain evidence="2 3">FDAARGOS_636</strain>
    </source>
</reference>
<proteinExistence type="predicted"/>
<evidence type="ECO:0000256" key="1">
    <source>
        <dbReference type="SAM" id="SignalP"/>
    </source>
</evidence>
<keyword evidence="1" id="KW-0732">Signal</keyword>